<reference evidence="2" key="1">
    <citation type="journal article" date="2021" name="J. Anim. Genet.">
        <title>Illuminating the plant rhabdovirus landscape through metatranscriptomics data.</title>
        <authorList>
            <person name="Bejerman N."/>
            <person name="Dietzgen R.G."/>
            <person name="Debat H."/>
        </authorList>
    </citation>
    <scope>NUCLEOTIDE SEQUENCE</scope>
</reference>
<protein>
    <submittedName>
        <fullName evidence="2">P3</fullName>
    </submittedName>
</protein>
<feature type="compositionally biased region" description="Basic and acidic residues" evidence="1">
    <location>
        <begin position="275"/>
        <end position="288"/>
    </location>
</feature>
<name>A0A8D9PGV0_9RHAB</name>
<evidence type="ECO:0000256" key="1">
    <source>
        <dbReference type="SAM" id="MobiDB-lite"/>
    </source>
</evidence>
<dbReference type="Pfam" id="PF01107">
    <property type="entry name" value="MP"/>
    <property type="match status" value="1"/>
</dbReference>
<sequence>MSPGLVSVNDARIALESDGSLTALIGSSSVYDKKHASCARKKEVNVKVVSSDGGDLLMRNVPLFDEHDLKEMRNQSGDFKYIHIGCITVSIEPLIHQKFLAQFGKSVRGLCVIFDSTFEIFEESIICAHKFDLSEGRADFICYPNHCLSASDENLRDRLSVLLCMDNIRVRKGNEMLTLCIGHLTTGTNTMNPADTCVTGMKSIDVMGASEIGINEITPDISARLEAAKTNGMLYLEPAGGDQYIRPRHHGIKKYFMKPPKVVIRRNFNTATMDDTPRAGELLRRNDPPRLSVSAPSSPAHNMISSTRTSNDKEGPSGGKFYIDGDIVKNAIKQKKRDLRSASSRYNKLQIGKD</sequence>
<dbReference type="EMBL" id="BK014325">
    <property type="protein sequence ID" value="DAF42388.1"/>
    <property type="molecule type" value="Viral_cRNA"/>
</dbReference>
<organism evidence="2">
    <name type="scientific">Pelargonium radula virus 1</name>
    <dbReference type="NCBI Taxonomy" id="2793734"/>
    <lineage>
        <taxon>Viruses</taxon>
        <taxon>Riboviria</taxon>
        <taxon>Orthornavirae</taxon>
        <taxon>Negarnaviricota</taxon>
        <taxon>Haploviricotina</taxon>
        <taxon>Monjiviricetes</taxon>
        <taxon>Mononegavirales</taxon>
        <taxon>Rhabdoviridae</taxon>
    </lineage>
</organism>
<dbReference type="InterPro" id="IPR028919">
    <property type="entry name" value="Viral_movement"/>
</dbReference>
<feature type="region of interest" description="Disordered" evidence="1">
    <location>
        <begin position="273"/>
        <end position="320"/>
    </location>
</feature>
<evidence type="ECO:0000313" key="2">
    <source>
        <dbReference type="EMBL" id="DAF42388.1"/>
    </source>
</evidence>
<feature type="region of interest" description="Disordered" evidence="1">
    <location>
        <begin position="335"/>
        <end position="354"/>
    </location>
</feature>
<accession>A0A8D9PGV0</accession>
<proteinExistence type="predicted"/>
<feature type="compositionally biased region" description="Polar residues" evidence="1">
    <location>
        <begin position="294"/>
        <end position="309"/>
    </location>
</feature>
<reference evidence="2" key="2">
    <citation type="journal article" date="2021" name="Viruses">
        <title>Illuminating the Plant Rhabdovirus Landscape through Metatranscriptomics Data.</title>
        <authorList>
            <person name="Bejerman N."/>
            <person name="Dietzgen R.G."/>
            <person name="Debat H."/>
        </authorList>
    </citation>
    <scope>NUCLEOTIDE SEQUENCE</scope>
</reference>